<proteinExistence type="inferred from homology"/>
<dbReference type="Pfam" id="PF04257">
    <property type="entry name" value="Exonuc_V_gamma"/>
    <property type="match status" value="1"/>
</dbReference>
<dbReference type="InterPro" id="IPR006697">
    <property type="entry name" value="RecC"/>
</dbReference>
<protein>
    <recommendedName>
        <fullName evidence="10">RecBCD enzyme subunit RecC</fullName>
    </recommendedName>
    <alternativeName>
        <fullName evidence="10">Exonuclease V subunit RecC</fullName>
        <shortName evidence="10">ExoV subunit RecC</shortName>
    </alternativeName>
    <alternativeName>
        <fullName evidence="10">Helicase/nuclease RecBCD subunit RecC</fullName>
    </alternativeName>
</protein>
<dbReference type="Gene3D" id="3.40.50.10930">
    <property type="match status" value="1"/>
</dbReference>
<keyword evidence="9 10" id="KW-0234">DNA repair</keyword>
<reference evidence="12 13" key="1">
    <citation type="submission" date="2016-10" db="EMBL/GenBank/DDBJ databases">
        <authorList>
            <person name="de Groot N.N."/>
        </authorList>
    </citation>
    <scope>NUCLEOTIDE SEQUENCE [LARGE SCALE GENOMIC DNA]</scope>
    <source>
        <strain evidence="12 13">DSM 22012</strain>
    </source>
</reference>
<comment type="function">
    <text evidence="10">A helicase/nuclease that prepares dsDNA breaks (DSB) for recombinational DNA repair. Binds to DSBs and unwinds DNA via a highly rapid and processive ATP-dependent bidirectional helicase activity. Unwinds dsDNA until it encounters a Chi (crossover hotspot instigator) sequence from the 3' direction. Cuts ssDNA a few nucleotides 3' to the Chi site. The properties and activities of the enzyme are changed at Chi. The Chi-altered holoenzyme produces a long 3'-ssDNA overhang and facilitates RecA-binding to the ssDNA for homologous DNA recombination and repair. Holoenzyme degrades any linearized DNA that is unable to undergo homologous recombination. In the holoenzyme this subunit recognizes the wild-type Chi sequence, and when added to isolated RecB increases its ATP-dependent helicase processivity.</text>
</comment>
<comment type="similarity">
    <text evidence="10">Belongs to the RecC family.</text>
</comment>
<dbReference type="PANTHER" id="PTHR30591">
    <property type="entry name" value="RECBCD ENZYME SUBUNIT RECC"/>
    <property type="match status" value="1"/>
</dbReference>
<keyword evidence="3 10" id="KW-0227">DNA damage</keyword>
<dbReference type="Gene3D" id="1.10.10.990">
    <property type="match status" value="1"/>
</dbReference>
<dbReference type="GO" id="GO:0003677">
    <property type="term" value="F:DNA binding"/>
    <property type="evidence" value="ECO:0007669"/>
    <property type="project" value="UniProtKB-UniRule"/>
</dbReference>
<evidence type="ECO:0000313" key="13">
    <source>
        <dbReference type="Proteomes" id="UP000236745"/>
    </source>
</evidence>
<dbReference type="Proteomes" id="UP000236745">
    <property type="component" value="Unassembled WGS sequence"/>
</dbReference>
<dbReference type="SUPFAM" id="SSF52540">
    <property type="entry name" value="P-loop containing nucleoside triphosphate hydrolases"/>
    <property type="match status" value="2"/>
</dbReference>
<dbReference type="PIRSF" id="PIRSF000980">
    <property type="entry name" value="RecC"/>
    <property type="match status" value="1"/>
</dbReference>
<dbReference type="SUPFAM" id="SSF52980">
    <property type="entry name" value="Restriction endonuclease-like"/>
    <property type="match status" value="1"/>
</dbReference>
<dbReference type="GO" id="GO:0000724">
    <property type="term" value="P:double-strand break repair via homologous recombination"/>
    <property type="evidence" value="ECO:0007669"/>
    <property type="project" value="UniProtKB-UniRule"/>
</dbReference>
<organism evidence="12 13">
    <name type="scientific">Marinobacterium lutimaris</name>
    <dbReference type="NCBI Taxonomy" id="568106"/>
    <lineage>
        <taxon>Bacteria</taxon>
        <taxon>Pseudomonadati</taxon>
        <taxon>Pseudomonadota</taxon>
        <taxon>Gammaproteobacteria</taxon>
        <taxon>Oceanospirillales</taxon>
        <taxon>Oceanospirillaceae</taxon>
        <taxon>Marinobacterium</taxon>
    </lineage>
</organism>
<keyword evidence="6 10" id="KW-0269">Exonuclease</keyword>
<keyword evidence="7 10" id="KW-0067">ATP-binding</keyword>
<dbReference type="PANTHER" id="PTHR30591:SF1">
    <property type="entry name" value="RECBCD ENZYME SUBUNIT RECC"/>
    <property type="match status" value="1"/>
</dbReference>
<dbReference type="OrthoDB" id="9762834at2"/>
<evidence type="ECO:0000256" key="3">
    <source>
        <dbReference type="ARBA" id="ARBA00022763"/>
    </source>
</evidence>
<name>A0A1H6CVN6_9GAMM</name>
<dbReference type="Pfam" id="PF17946">
    <property type="entry name" value="RecC_C"/>
    <property type="match status" value="1"/>
</dbReference>
<gene>
    <name evidence="10" type="primary">recC</name>
    <name evidence="12" type="ORF">SAMN05444390_104156</name>
</gene>
<keyword evidence="13" id="KW-1185">Reference proteome</keyword>
<sequence>MSELSTGLAIIHANRLETLRDLLVRWMRDNPLPPLVDEQILVQSNGIAQWLRLALAAPVSEGGCGIAAGLQVELPSAFLWRAYRAVLGKEAVPPQSPYDKPQLRWRLLRLLPDLLKTPEFASLAQYLESDPGERKAYQLAEHLADLFDQYQVYRADWLADWAEGLDQLRMPDGGEPRLLDEDQRWQPRLWRAIRADLQAEVDSSRADLHQRFLEACKQLQSRPRSLPPRLMVFGISALPQQMIEALAALSGQIQVMVAVLNPCRFYWADIIEGKELLRAEHKRQQRREGVPAELSSEQMHLHAPPLLAAWGKQGRDYIRLLDEFDQSERYRHWFNDSRIDLFDEPDPDIASLPLLQQLQQDILELNPVEKAPREWFAGDDSLVFHLAHSAQREVEVLQDQILKRLDEDPTLKPRDMIVMVPDIGIYQPHIEAVFGRLPKDDPRFIPYSLADQSSRGQVPLLVALEQLLRLPELRLGASELLDLLEVPALQQRYGLTPADIPTLQRWIDGAGIRWGLDADHRAGLELPQGLEQNAWLFGMRRMLLGYAIGDGEAFADIEPYDEVAGLEAALAGSLALLLDDLRELLHRLTAPQDALGWREQLNWLLDRFFAPQDDADLLLNERLVSELQSWTQGCIDAELTAALPLTLAREAWLGGIDQGSLSARFMAGRLTFSTLMPMRAIPFRQVFLLGMNDGDYPRIKPPQDFDLMAGQYRPGDRSRREDDRYLFLEAMLSAREQLYISWVGRSIRDNQPQPPSVLVAQLRDHLNQGWKDIESEEDVAQQLTLEHPLQPFSTRYFDGSGQAEPRLFTYAQEWREIHDSVGGDSEQDLPAGLPEGALTLQRLGRFLRYPVRAFFNERLNVYFQQPAVQQAEHEPFAFDNLEQFQLGQELIDLAHGSAEPSRIVEEELERWRRAGRLPLGEYGPLALQPILSPVRSTLRHLEPLAEWQPLEGALEIDLKMQLNGSEIPIEDWLSGVSVRDGAYALIRTSPQAVASKNGPRWHRLLRLWVEHLCGCAQGYDLRSWLVGPDTSVLIEPLAPKSAQEILEQMVSCWAQAMQAPPPLACKTGLALLTEPPEKAIGAAARAYLGTGQFAGEVQQDPALARAWPEFEQLADPGLEEGLEAWAKALYAPLLQHAQARGTGESE</sequence>
<dbReference type="InterPro" id="IPR027417">
    <property type="entry name" value="P-loop_NTPase"/>
</dbReference>
<evidence type="ECO:0000256" key="10">
    <source>
        <dbReference type="HAMAP-Rule" id="MF_01486"/>
    </source>
</evidence>
<evidence type="ECO:0000256" key="1">
    <source>
        <dbReference type="ARBA" id="ARBA00022722"/>
    </source>
</evidence>
<dbReference type="Gene3D" id="1.10.10.160">
    <property type="match status" value="1"/>
</dbReference>
<dbReference type="EMBL" id="FNVQ01000004">
    <property type="protein sequence ID" value="SEG76476.1"/>
    <property type="molecule type" value="Genomic_DNA"/>
</dbReference>
<keyword evidence="1 10" id="KW-0540">Nuclease</keyword>
<evidence type="ECO:0000313" key="12">
    <source>
        <dbReference type="EMBL" id="SEG76476.1"/>
    </source>
</evidence>
<evidence type="ECO:0000256" key="9">
    <source>
        <dbReference type="ARBA" id="ARBA00023204"/>
    </source>
</evidence>
<dbReference type="RefSeq" id="WP_104004546.1">
    <property type="nucleotide sequence ID" value="NZ_FNVQ01000004.1"/>
</dbReference>
<evidence type="ECO:0000256" key="5">
    <source>
        <dbReference type="ARBA" id="ARBA00022806"/>
    </source>
</evidence>
<dbReference type="GO" id="GO:0009338">
    <property type="term" value="C:exodeoxyribonuclease V complex"/>
    <property type="evidence" value="ECO:0007669"/>
    <property type="project" value="InterPro"/>
</dbReference>
<evidence type="ECO:0000259" key="11">
    <source>
        <dbReference type="Pfam" id="PF17946"/>
    </source>
</evidence>
<dbReference type="GO" id="GO:0005524">
    <property type="term" value="F:ATP binding"/>
    <property type="evidence" value="ECO:0007669"/>
    <property type="project" value="UniProtKB-UniRule"/>
</dbReference>
<comment type="miscellaneous">
    <text evidence="10">In the RecBCD complex, RecB has a slow 3'-5' helicase, an exonuclease activity and loads RecA onto ssDNA, RecD has a fast 5'-3' helicase activity, while RecC stimulates the ATPase and processivity of the RecB helicase and contributes to recognition of the Chi site.</text>
</comment>
<evidence type="ECO:0000256" key="8">
    <source>
        <dbReference type="ARBA" id="ARBA00023125"/>
    </source>
</evidence>
<evidence type="ECO:0000256" key="6">
    <source>
        <dbReference type="ARBA" id="ARBA00022839"/>
    </source>
</evidence>
<evidence type="ECO:0000256" key="4">
    <source>
        <dbReference type="ARBA" id="ARBA00022801"/>
    </source>
</evidence>
<dbReference type="GO" id="GO:0008854">
    <property type="term" value="F:exodeoxyribonuclease V activity"/>
    <property type="evidence" value="ECO:0007669"/>
    <property type="project" value="InterPro"/>
</dbReference>
<keyword evidence="2 10" id="KW-0547">Nucleotide-binding</keyword>
<dbReference type="InterPro" id="IPR041500">
    <property type="entry name" value="RecC_C"/>
</dbReference>
<dbReference type="HAMAP" id="MF_01486">
    <property type="entry name" value="RecC"/>
    <property type="match status" value="1"/>
</dbReference>
<keyword evidence="8 10" id="KW-0238">DNA-binding</keyword>
<keyword evidence="5 10" id="KW-0347">Helicase</keyword>
<feature type="domain" description="RecC C-terminal" evidence="11">
    <location>
        <begin position="837"/>
        <end position="1073"/>
    </location>
</feature>
<dbReference type="InterPro" id="IPR013986">
    <property type="entry name" value="DExx_box_DNA_helicase_dom_sf"/>
</dbReference>
<keyword evidence="4 10" id="KW-0378">Hydrolase</keyword>
<dbReference type="NCBIfam" id="TIGR01450">
    <property type="entry name" value="recC"/>
    <property type="match status" value="1"/>
</dbReference>
<dbReference type="InterPro" id="IPR011335">
    <property type="entry name" value="Restrct_endonuc-II-like"/>
</dbReference>
<dbReference type="GO" id="GO:0003678">
    <property type="term" value="F:DNA helicase activity"/>
    <property type="evidence" value="ECO:0007669"/>
    <property type="project" value="UniProtKB-UniRule"/>
</dbReference>
<accession>A0A1H6CVN6</accession>
<dbReference type="AlphaFoldDB" id="A0A1H6CVN6"/>
<evidence type="ECO:0000256" key="7">
    <source>
        <dbReference type="ARBA" id="ARBA00022840"/>
    </source>
</evidence>
<dbReference type="Gene3D" id="3.40.50.300">
    <property type="entry name" value="P-loop containing nucleotide triphosphate hydrolases"/>
    <property type="match status" value="2"/>
</dbReference>
<evidence type="ECO:0000256" key="2">
    <source>
        <dbReference type="ARBA" id="ARBA00022741"/>
    </source>
</evidence>
<comment type="subunit">
    <text evidence="10">Heterotrimer of RecB, RecC and RecD. All subunits contribute to DNA-binding.</text>
</comment>